<gene>
    <name evidence="2" type="ORF">QE382_003783</name>
</gene>
<reference evidence="2 3" key="1">
    <citation type="submission" date="2023-07" db="EMBL/GenBank/DDBJ databases">
        <title>Functional and genomic diversity of the sorghum phyllosphere microbiome.</title>
        <authorList>
            <person name="Shade A."/>
        </authorList>
    </citation>
    <scope>NUCLEOTIDE SEQUENCE [LARGE SCALE GENOMIC DNA]</scope>
    <source>
        <strain evidence="2 3">SORGH_AS_0892</strain>
    </source>
</reference>
<dbReference type="SUPFAM" id="SSF101125">
    <property type="entry name" value="Colicin D immunity protein"/>
    <property type="match status" value="1"/>
</dbReference>
<organism evidence="2 3">
    <name type="scientific">Sphingobacterium zeae</name>
    <dbReference type="NCBI Taxonomy" id="1776859"/>
    <lineage>
        <taxon>Bacteria</taxon>
        <taxon>Pseudomonadati</taxon>
        <taxon>Bacteroidota</taxon>
        <taxon>Sphingobacteriia</taxon>
        <taxon>Sphingobacteriales</taxon>
        <taxon>Sphingobacteriaceae</taxon>
        <taxon>Sphingobacterium</taxon>
    </lineage>
</organism>
<evidence type="ECO:0000259" key="1">
    <source>
        <dbReference type="Pfam" id="PF09204"/>
    </source>
</evidence>
<name>A0ABU0UAD6_9SPHI</name>
<sequence length="105" mass="12526">MVTGIKLLDKINLQRYIYLISIFLSNKITASVFVEHFLQIRREDTYWLTSSFDAEVNHIMDEIFLNIDEYNPEEFYDPNDNFNISENELRKRLDSKLSVLNMLIS</sequence>
<dbReference type="InterPro" id="IPR015287">
    <property type="entry name" value="Colicin_D_immunity_dom"/>
</dbReference>
<comment type="caution">
    <text evidence="2">The sequence shown here is derived from an EMBL/GenBank/DDBJ whole genome shotgun (WGS) entry which is preliminary data.</text>
</comment>
<accession>A0ABU0UAD6</accession>
<keyword evidence="3" id="KW-1185">Reference proteome</keyword>
<evidence type="ECO:0000313" key="2">
    <source>
        <dbReference type="EMBL" id="MDQ1151799.1"/>
    </source>
</evidence>
<dbReference type="Gene3D" id="1.20.120.650">
    <property type="entry name" value="Colicin D"/>
    <property type="match status" value="1"/>
</dbReference>
<protein>
    <submittedName>
        <fullName evidence="2">Beta-N-acetylglucosaminidase</fullName>
    </submittedName>
</protein>
<dbReference type="RefSeq" id="WP_307187232.1">
    <property type="nucleotide sequence ID" value="NZ_JAUTBA010000001.1"/>
</dbReference>
<proteinExistence type="predicted"/>
<dbReference type="EMBL" id="JAUTBA010000001">
    <property type="protein sequence ID" value="MDQ1151799.1"/>
    <property type="molecule type" value="Genomic_DNA"/>
</dbReference>
<evidence type="ECO:0000313" key="3">
    <source>
        <dbReference type="Proteomes" id="UP001244640"/>
    </source>
</evidence>
<dbReference type="Pfam" id="PF09204">
    <property type="entry name" value="Colicin_immun"/>
    <property type="match status" value="1"/>
</dbReference>
<dbReference type="InterPro" id="IPR036471">
    <property type="entry name" value="Colicin_D_sf"/>
</dbReference>
<feature type="domain" description="Colicin D immunity protein" evidence="1">
    <location>
        <begin position="15"/>
        <end position="98"/>
    </location>
</feature>
<dbReference type="Proteomes" id="UP001244640">
    <property type="component" value="Unassembled WGS sequence"/>
</dbReference>